<proteinExistence type="predicted"/>
<keyword evidence="1" id="KW-0472">Membrane</keyword>
<keyword evidence="3" id="KW-1185">Reference proteome</keyword>
<evidence type="ECO:0000313" key="3">
    <source>
        <dbReference type="Proteomes" id="UP000243579"/>
    </source>
</evidence>
<dbReference type="EMBL" id="JNBR01000373">
    <property type="protein sequence ID" value="OQR94159.1"/>
    <property type="molecule type" value="Genomic_DNA"/>
</dbReference>
<evidence type="ECO:0000313" key="2">
    <source>
        <dbReference type="EMBL" id="OQR94159.1"/>
    </source>
</evidence>
<feature type="transmembrane region" description="Helical" evidence="1">
    <location>
        <begin position="564"/>
        <end position="589"/>
    </location>
</feature>
<feature type="transmembrane region" description="Helical" evidence="1">
    <location>
        <begin position="380"/>
        <end position="403"/>
    </location>
</feature>
<keyword evidence="1" id="KW-0812">Transmembrane</keyword>
<reference evidence="2 3" key="1">
    <citation type="journal article" date="2014" name="Genome Biol. Evol.">
        <title>The secreted proteins of Achlya hypogyna and Thraustotheca clavata identify the ancestral oomycete secretome and reveal gene acquisitions by horizontal gene transfer.</title>
        <authorList>
            <person name="Misner I."/>
            <person name="Blouin N."/>
            <person name="Leonard G."/>
            <person name="Richards T.A."/>
            <person name="Lane C.E."/>
        </authorList>
    </citation>
    <scope>NUCLEOTIDE SEQUENCE [LARGE SCALE GENOMIC DNA]</scope>
    <source>
        <strain evidence="2 3">ATCC 48635</strain>
    </source>
</reference>
<feature type="transmembrane region" description="Helical" evidence="1">
    <location>
        <begin position="201"/>
        <end position="222"/>
    </location>
</feature>
<dbReference type="Proteomes" id="UP000243579">
    <property type="component" value="Unassembled WGS sequence"/>
</dbReference>
<dbReference type="AlphaFoldDB" id="A0A1V9Z856"/>
<comment type="caution">
    <text evidence="2">The sequence shown here is derived from an EMBL/GenBank/DDBJ whole genome shotgun (WGS) entry which is preliminary data.</text>
</comment>
<dbReference type="OrthoDB" id="77649at2759"/>
<gene>
    <name evidence="2" type="ORF">ACHHYP_01653</name>
</gene>
<name>A0A1V9Z856_ACHHY</name>
<feature type="transmembrane region" description="Helical" evidence="1">
    <location>
        <begin position="243"/>
        <end position="262"/>
    </location>
</feature>
<evidence type="ECO:0000256" key="1">
    <source>
        <dbReference type="SAM" id="Phobius"/>
    </source>
</evidence>
<keyword evidence="1" id="KW-1133">Transmembrane helix</keyword>
<protein>
    <recommendedName>
        <fullName evidence="4">Transmembrane protein</fullName>
    </recommendedName>
</protein>
<feature type="transmembrane region" description="Helical" evidence="1">
    <location>
        <begin position="278"/>
        <end position="300"/>
    </location>
</feature>
<evidence type="ECO:0008006" key="4">
    <source>
        <dbReference type="Google" id="ProtNLM"/>
    </source>
</evidence>
<accession>A0A1V9Z856</accession>
<feature type="transmembrane region" description="Helical" evidence="1">
    <location>
        <begin position="533"/>
        <end position="558"/>
    </location>
</feature>
<sequence>MVSVDSNYLYECHALPRICNPPAEDKIAACTTLFPDCYVPSGVILSSNGSMAHPGLIGACNRIALLNEVTALPETAACLDAAHTTVLSLLYRDALERDQVRAFNSSAACRTFLPAYAASVTSMAPCTLENLLVTANAWLPPASITAKEAYFQAFVTGLMSTVNVAYAPPYNNATALAARSTFPSNAFLLGGLDSTLRLGSLLALLMEIVVIVLGISVLLRLLGRTCHANPYALSLYHDALRGLAVAGLLSFFITRCVLWGVVAKSGASYEGLLIVQDVMWLVVLINMVQTVVVGGCLFANHRRRSTFAARPLAEYLSVATNGFTLSTDAQVPRRFHEGLDFHLLRHLFLQAHKLPTKYQFDVYLNHVEAAVLVDLARLSWWAWPLVAALYAAVLGIADAILWASRPWSEAARREVEVQAAHLLRSDVVASRVVTLVVVVAIVLVGAGCVAWYLRTLMAGLLAQAGDVINELSMASKVKLLQIVALRETGDVDIKDTIAAIHCMEHMSRTLEETEPAVLPSRLVQMPTWSRRTLLSVAHACTLLPVLMAALVMDALLVLPPAAPGWYLGALFGLLSALLLVSSLLLPYLVRVLGTVLGVACPNRDEVHDAIAASIARLREHASQQKAASAATIVLSPTTRL</sequence>
<organism evidence="2 3">
    <name type="scientific">Achlya hypogyna</name>
    <name type="common">Oomycete</name>
    <name type="synonym">Protoachlya hypogyna</name>
    <dbReference type="NCBI Taxonomy" id="1202772"/>
    <lineage>
        <taxon>Eukaryota</taxon>
        <taxon>Sar</taxon>
        <taxon>Stramenopiles</taxon>
        <taxon>Oomycota</taxon>
        <taxon>Saprolegniomycetes</taxon>
        <taxon>Saprolegniales</taxon>
        <taxon>Achlyaceae</taxon>
        <taxon>Achlya</taxon>
    </lineage>
</organism>
<feature type="transmembrane region" description="Helical" evidence="1">
    <location>
        <begin position="432"/>
        <end position="453"/>
    </location>
</feature>